<dbReference type="PATRIC" id="fig|1313304.3.peg.1814"/>
<organism evidence="8 9">
    <name type="scientific">Chitinivibrio alkaliphilus ACht1</name>
    <dbReference type="NCBI Taxonomy" id="1313304"/>
    <lineage>
        <taxon>Bacteria</taxon>
        <taxon>Pseudomonadati</taxon>
        <taxon>Fibrobacterota</taxon>
        <taxon>Chitinivibrionia</taxon>
        <taxon>Chitinivibrionales</taxon>
        <taxon>Chitinivibrionaceae</taxon>
        <taxon>Chitinivibrio</taxon>
    </lineage>
</organism>
<evidence type="ECO:0000313" key="8">
    <source>
        <dbReference type="EMBL" id="ERP31194.1"/>
    </source>
</evidence>
<feature type="domain" description="SHS2" evidence="7">
    <location>
        <begin position="5"/>
        <end position="193"/>
    </location>
</feature>
<name>U7D3W1_9BACT</name>
<dbReference type="CDD" id="cd24048">
    <property type="entry name" value="ASKHA_NBD_FtsA"/>
    <property type="match status" value="1"/>
</dbReference>
<gene>
    <name evidence="5" type="primary">ftsA</name>
    <name evidence="8" type="ORF">CALK_1907</name>
</gene>
<keyword evidence="9" id="KW-1185">Reference proteome</keyword>
<keyword evidence="3 5" id="KW-0472">Membrane</keyword>
<dbReference type="GO" id="GO:0032153">
    <property type="term" value="C:cell division site"/>
    <property type="evidence" value="ECO:0007669"/>
    <property type="project" value="UniProtKB-UniRule"/>
</dbReference>
<dbReference type="PIRSF" id="PIRSF003101">
    <property type="entry name" value="FtsA"/>
    <property type="match status" value="1"/>
</dbReference>
<keyword evidence="1 5" id="KW-1003">Cell membrane</keyword>
<evidence type="ECO:0000256" key="3">
    <source>
        <dbReference type="ARBA" id="ARBA00023136"/>
    </source>
</evidence>
<accession>U7D3W1</accession>
<proteinExistence type="inferred from homology"/>
<dbReference type="SMART" id="SM00842">
    <property type="entry name" value="FtsA"/>
    <property type="match status" value="1"/>
</dbReference>
<evidence type="ECO:0000256" key="5">
    <source>
        <dbReference type="HAMAP-Rule" id="MF_02033"/>
    </source>
</evidence>
<dbReference type="Proteomes" id="UP000017148">
    <property type="component" value="Unassembled WGS sequence"/>
</dbReference>
<reference evidence="8 9" key="1">
    <citation type="journal article" date="2013" name="Environ. Microbiol.">
        <title>Genome analysis of Chitinivibrio alkaliphilus gen. nov., sp. nov., a novel extremely haloalkaliphilic anaerobic chitinolytic bacterium from the candidate phylum Termite Group 3.</title>
        <authorList>
            <person name="Sorokin D.Y."/>
            <person name="Gumerov V.M."/>
            <person name="Rakitin A.L."/>
            <person name="Beletsky A.V."/>
            <person name="Damste J.S."/>
            <person name="Muyzer G."/>
            <person name="Mardanov A.V."/>
            <person name="Ravin N.V."/>
        </authorList>
    </citation>
    <scope>NUCLEOTIDE SEQUENCE [LARGE SCALE GENOMIC DNA]</scope>
    <source>
        <strain evidence="8 9">ACht1</strain>
    </source>
</reference>
<sequence length="410" mass="44004">MAKHFAGLDIGTTKIACIIAEHDTDGGTKVIGRGVAPSHGLRKGVVVNIDKTVQGIRSAVREAEMIAGVDTSEVYVGIAGEHVQSFNKSGVVAVKSDGGEITEEDVRRAIDNASAVPNLKDRETISIVPQDYIVDDQIGIKDPIGMSGVRLETNVHIITCGTTSVQNICKSVEKAGFVVADVVLEPVASSKSVLEQDEREIGVALIDIGGGTTDIAIYLDDSLRDTRVIGLGGEYVTKDIAIGIRTPIDKAEEIKKKYGCADPRVVQTGEDFPVPGVGGREERQVSREILTSIIEPRVEEILNYAYREIQQSGYNDMLGAGIVLTGGGSLLEGIQSVAERVFEHPVKIGYPQNFTGLIDVAKSPIHATGIGLCMHGMEIENVPEKGRGGLEVDGIKDLWVKIKEVFQKYF</sequence>
<evidence type="ECO:0000256" key="2">
    <source>
        <dbReference type="ARBA" id="ARBA00022618"/>
    </source>
</evidence>
<comment type="subcellular location">
    <subcellularLocation>
        <location evidence="5">Cell membrane</location>
        <topology evidence="5">Peripheral membrane protein</topology>
        <orientation evidence="5">Cytoplasmic side</orientation>
    </subcellularLocation>
    <text evidence="5">Localizes to the Z ring in an FtsZ-dependent manner. Targeted to the membrane through a conserved C-terminal amphipathic helix.</text>
</comment>
<dbReference type="NCBIfam" id="TIGR01174">
    <property type="entry name" value="ftsA"/>
    <property type="match status" value="1"/>
</dbReference>
<evidence type="ECO:0000259" key="7">
    <source>
        <dbReference type="SMART" id="SM00842"/>
    </source>
</evidence>
<evidence type="ECO:0000256" key="4">
    <source>
        <dbReference type="ARBA" id="ARBA00023306"/>
    </source>
</evidence>
<dbReference type="PANTHER" id="PTHR32432">
    <property type="entry name" value="CELL DIVISION PROTEIN FTSA-RELATED"/>
    <property type="match status" value="1"/>
</dbReference>
<comment type="function">
    <text evidence="5 6">Cell division protein that is involved in the assembly of the Z ring. May serve as a membrane anchor for the Z ring.</text>
</comment>
<dbReference type="GO" id="GO:0009898">
    <property type="term" value="C:cytoplasmic side of plasma membrane"/>
    <property type="evidence" value="ECO:0007669"/>
    <property type="project" value="UniProtKB-UniRule"/>
</dbReference>
<dbReference type="Gene3D" id="3.30.1490.110">
    <property type="match status" value="1"/>
</dbReference>
<dbReference type="SUPFAM" id="SSF53067">
    <property type="entry name" value="Actin-like ATPase domain"/>
    <property type="match status" value="2"/>
</dbReference>
<protein>
    <recommendedName>
        <fullName evidence="5 6">Cell division protein FtsA</fullName>
    </recommendedName>
</protein>
<keyword evidence="4 5" id="KW-0131">Cell cycle</keyword>
<comment type="subunit">
    <text evidence="5">Self-interacts. Interacts with FtsZ.</text>
</comment>
<dbReference type="InterPro" id="IPR003494">
    <property type="entry name" value="SHS2_FtsA"/>
</dbReference>
<dbReference type="InterPro" id="IPR050696">
    <property type="entry name" value="FtsA/MreB"/>
</dbReference>
<dbReference type="Gene3D" id="3.30.420.40">
    <property type="match status" value="1"/>
</dbReference>
<comment type="similarity">
    <text evidence="5 6">Belongs to the FtsA/MreB family.</text>
</comment>
<dbReference type="OrthoDB" id="9768127at2"/>
<dbReference type="GO" id="GO:0043093">
    <property type="term" value="P:FtsZ-dependent cytokinesis"/>
    <property type="evidence" value="ECO:0007669"/>
    <property type="project" value="UniProtKB-UniRule"/>
</dbReference>
<evidence type="ECO:0000256" key="6">
    <source>
        <dbReference type="PIRNR" id="PIRNR003101"/>
    </source>
</evidence>
<dbReference type="HAMAP" id="MF_02033">
    <property type="entry name" value="FtsA"/>
    <property type="match status" value="1"/>
</dbReference>
<dbReference type="PANTHER" id="PTHR32432:SF4">
    <property type="entry name" value="CELL DIVISION PROTEIN FTSA"/>
    <property type="match status" value="1"/>
</dbReference>
<dbReference type="Pfam" id="PF02491">
    <property type="entry name" value="SHS2_FTSA"/>
    <property type="match status" value="1"/>
</dbReference>
<evidence type="ECO:0000256" key="1">
    <source>
        <dbReference type="ARBA" id="ARBA00022475"/>
    </source>
</evidence>
<dbReference type="AlphaFoldDB" id="U7D3W1"/>
<evidence type="ECO:0000313" key="9">
    <source>
        <dbReference type="Proteomes" id="UP000017148"/>
    </source>
</evidence>
<comment type="caution">
    <text evidence="8">The sequence shown here is derived from an EMBL/GenBank/DDBJ whole genome shotgun (WGS) entry which is preliminary data.</text>
</comment>
<dbReference type="InterPro" id="IPR020823">
    <property type="entry name" value="Cell_div_FtsA"/>
</dbReference>
<dbReference type="EMBL" id="ASJR01000017">
    <property type="protein sequence ID" value="ERP31194.1"/>
    <property type="molecule type" value="Genomic_DNA"/>
</dbReference>
<dbReference type="Pfam" id="PF14450">
    <property type="entry name" value="FtsA"/>
    <property type="match status" value="2"/>
</dbReference>
<dbReference type="STRING" id="1313304.CALK_1907"/>
<dbReference type="InterPro" id="IPR043129">
    <property type="entry name" value="ATPase_NBD"/>
</dbReference>
<dbReference type="RefSeq" id="WP_022637332.1">
    <property type="nucleotide sequence ID" value="NZ_ASJR01000017.1"/>
</dbReference>
<keyword evidence="2 5" id="KW-0132">Cell division</keyword>
<dbReference type="eggNOG" id="COG0849">
    <property type="taxonomic scope" value="Bacteria"/>
</dbReference>